<dbReference type="PANTHER" id="PTHR43388">
    <property type="entry name" value="HYDROGENASE MATURATION FACTOR HOXX"/>
    <property type="match status" value="1"/>
</dbReference>
<dbReference type="GO" id="GO:0003824">
    <property type="term" value="F:catalytic activity"/>
    <property type="evidence" value="ECO:0007669"/>
    <property type="project" value="InterPro"/>
</dbReference>
<dbReference type="InterPro" id="IPR005793">
    <property type="entry name" value="Formyl_trans_C"/>
</dbReference>
<dbReference type="RefSeq" id="XP_013391382.1">
    <property type="nucleotide sequence ID" value="XM_013535928.1"/>
</dbReference>
<dbReference type="OrthoDB" id="5126881at2759"/>
<dbReference type="Proteomes" id="UP000085678">
    <property type="component" value="Unplaced"/>
</dbReference>
<dbReference type="Pfam" id="PF00378">
    <property type="entry name" value="ECH_1"/>
    <property type="match status" value="1"/>
</dbReference>
<protein>
    <submittedName>
        <fullName evidence="4">Uncharacterized protein LOC106159613</fullName>
    </submittedName>
</protein>
<dbReference type="CDD" id="cd06558">
    <property type="entry name" value="crotonase-like"/>
    <property type="match status" value="1"/>
</dbReference>
<reference evidence="4" key="1">
    <citation type="submission" date="2025-08" db="UniProtKB">
        <authorList>
            <consortium name="RefSeq"/>
        </authorList>
    </citation>
    <scope>IDENTIFICATION</scope>
    <source>
        <tissue evidence="4">Gonads</tissue>
    </source>
</reference>
<proteinExistence type="predicted"/>
<dbReference type="InterPro" id="IPR002376">
    <property type="entry name" value="Formyl_transf_N"/>
</dbReference>
<gene>
    <name evidence="4" type="primary">LOC106159613</name>
</gene>
<dbReference type="Pfam" id="PF02911">
    <property type="entry name" value="Formyl_trans_C"/>
    <property type="match status" value="1"/>
</dbReference>
<dbReference type="Gene3D" id="3.90.226.10">
    <property type="entry name" value="2-enoyl-CoA Hydratase, Chain A, domain 1"/>
    <property type="match status" value="1"/>
</dbReference>
<accession>A0A1S3HZD5</accession>
<dbReference type="SUPFAM" id="SSF53328">
    <property type="entry name" value="Formyltransferase"/>
    <property type="match status" value="1"/>
</dbReference>
<organism evidence="3 4">
    <name type="scientific">Lingula anatina</name>
    <name type="common">Brachiopod</name>
    <name type="synonym">Lingula unguis</name>
    <dbReference type="NCBI Taxonomy" id="7574"/>
    <lineage>
        <taxon>Eukaryota</taxon>
        <taxon>Metazoa</taxon>
        <taxon>Spiralia</taxon>
        <taxon>Lophotrochozoa</taxon>
        <taxon>Brachiopoda</taxon>
        <taxon>Linguliformea</taxon>
        <taxon>Lingulata</taxon>
        <taxon>Lingulida</taxon>
        <taxon>Linguloidea</taxon>
        <taxon>Lingulidae</taxon>
        <taxon>Lingula</taxon>
    </lineage>
</organism>
<dbReference type="Pfam" id="PF00551">
    <property type="entry name" value="Formyl_trans_N"/>
    <property type="match status" value="1"/>
</dbReference>
<dbReference type="InterPro" id="IPR047180">
    <property type="entry name" value="HoxX-like"/>
</dbReference>
<dbReference type="InterPro" id="IPR001753">
    <property type="entry name" value="Enoyl-CoA_hydra/iso"/>
</dbReference>
<dbReference type="PANTHER" id="PTHR43388:SF1">
    <property type="entry name" value="HYDROGENASE MATURATION FACTOR HOXX"/>
    <property type="match status" value="1"/>
</dbReference>
<evidence type="ECO:0000259" key="1">
    <source>
        <dbReference type="Pfam" id="PF00551"/>
    </source>
</evidence>
<dbReference type="GeneID" id="106159613"/>
<keyword evidence="3" id="KW-1185">Reference proteome</keyword>
<dbReference type="AlphaFoldDB" id="A0A1S3HZD5"/>
<sequence>MSAILPKPRQLVQSPAILEGLKVLIISDAINNLTKRINLTLKQLKVGTTVTACGNGSAMENAVKHSQPDVIVCPFLTKYIPETIWRSEERPCLVFHPGIVGDRGPSSIDWAIRQQAESWGGTLLQASEVMDGGDIWSTANFPLKADATKTGVYCGEISDVAADAIVDGLMKFRLGIPPTPLDYTDPDVKGCLLPSMKSSDRKINWDMSAEEICRIIRCSDTQPGAIASLTFSEDGTRRAETYRVFGAFQESGLHKDVQDVLGAGTPGSVVGKKQGAVLVSTGDRQGVWITCMKRNKRLSIKLPATSVLPASTVASLPDLTNVSSHSEIWLKQQGPVCYVHFDFYNGAMDSRQGAELAMVLKQVAKMSHVKVVVLMGGSRFFSTGIHLCQIEASGDPAKEANNNINKINDVILAMSQMRDKLVVAALEGNAGAGGAMMAAAADVVVSAQGVLLSPAYRSMGLCGSEYWTHFLPRRVGRDTAYELMYARPDPLLAEEARSLGLVDHVLGRNKHEFQEMLPGFVENLASATSWNKTVQEKFKTRNSDWFDRLSLHRQRELHAMEQCFNSAAFQKERQKFVYKLNDEQLVDAAQENPSLKWKGQNTQEASVYISLD</sequence>
<evidence type="ECO:0000313" key="4">
    <source>
        <dbReference type="RefSeq" id="XP_013391382.1"/>
    </source>
</evidence>
<dbReference type="SUPFAM" id="SSF52096">
    <property type="entry name" value="ClpP/crotonase"/>
    <property type="match status" value="1"/>
</dbReference>
<dbReference type="Gene3D" id="3.40.50.12230">
    <property type="match status" value="1"/>
</dbReference>
<dbReference type="SUPFAM" id="SSF50486">
    <property type="entry name" value="FMT C-terminal domain-like"/>
    <property type="match status" value="1"/>
</dbReference>
<evidence type="ECO:0000313" key="3">
    <source>
        <dbReference type="Proteomes" id="UP000085678"/>
    </source>
</evidence>
<evidence type="ECO:0000259" key="2">
    <source>
        <dbReference type="Pfam" id="PF02911"/>
    </source>
</evidence>
<feature type="domain" description="Formyl transferase C-terminal" evidence="2">
    <location>
        <begin position="196"/>
        <end position="296"/>
    </location>
</feature>
<dbReference type="KEGG" id="lak:106159613"/>
<dbReference type="InterPro" id="IPR036477">
    <property type="entry name" value="Formyl_transf_N_sf"/>
</dbReference>
<feature type="domain" description="Formyl transferase N-terminal" evidence="1">
    <location>
        <begin position="57"/>
        <end position="152"/>
    </location>
</feature>
<dbReference type="InterPro" id="IPR029045">
    <property type="entry name" value="ClpP/crotonase-like_dom_sf"/>
</dbReference>
<dbReference type="InterPro" id="IPR011034">
    <property type="entry name" value="Formyl_transferase-like_C_sf"/>
</dbReference>
<dbReference type="InParanoid" id="A0A1S3HZD5"/>
<dbReference type="STRING" id="7574.A0A1S3HZD5"/>
<name>A0A1S3HZD5_LINAN</name>